<dbReference type="EMBL" id="SNRY01000690">
    <property type="protein sequence ID" value="KAA6337551.1"/>
    <property type="molecule type" value="Genomic_DNA"/>
</dbReference>
<dbReference type="Pfam" id="PF13175">
    <property type="entry name" value="AAA_15"/>
    <property type="match status" value="1"/>
</dbReference>
<dbReference type="Gene3D" id="3.40.50.300">
    <property type="entry name" value="P-loop containing nucleotide triphosphate hydrolases"/>
    <property type="match status" value="1"/>
</dbReference>
<reference evidence="2" key="1">
    <citation type="submission" date="2019-03" db="EMBL/GenBank/DDBJ databases">
        <title>Single cell metagenomics reveals metabolic interactions within the superorganism composed of flagellate Streblomastix strix and complex community of Bacteroidetes bacteria on its surface.</title>
        <authorList>
            <person name="Treitli S.C."/>
            <person name="Kolisko M."/>
            <person name="Husnik F."/>
            <person name="Keeling P."/>
            <person name="Hampl V."/>
        </authorList>
    </citation>
    <scope>NUCLEOTIDE SEQUENCE</scope>
    <source>
        <strain evidence="2">STM</strain>
    </source>
</reference>
<dbReference type="AlphaFoldDB" id="A0A5J4RWX9"/>
<accession>A0A5J4RWX9</accession>
<organism evidence="2">
    <name type="scientific">termite gut metagenome</name>
    <dbReference type="NCBI Taxonomy" id="433724"/>
    <lineage>
        <taxon>unclassified sequences</taxon>
        <taxon>metagenomes</taxon>
        <taxon>organismal metagenomes</taxon>
    </lineage>
</organism>
<sequence>MILKKILLKNFRGISGIVDINFHLFNCIVGQNDTGKSTILKAIDASLNETNKG</sequence>
<dbReference type="SUPFAM" id="SSF52540">
    <property type="entry name" value="P-loop containing nucleoside triphosphate hydrolases"/>
    <property type="match status" value="1"/>
</dbReference>
<protein>
    <recommendedName>
        <fullName evidence="1">Endonuclease GajA/Old nuclease/RecF-like AAA domain-containing protein</fullName>
    </recommendedName>
</protein>
<dbReference type="InterPro" id="IPR027417">
    <property type="entry name" value="P-loop_NTPase"/>
</dbReference>
<evidence type="ECO:0000259" key="1">
    <source>
        <dbReference type="Pfam" id="PF13175"/>
    </source>
</evidence>
<dbReference type="InterPro" id="IPR041685">
    <property type="entry name" value="AAA_GajA/Old/RecF-like"/>
</dbReference>
<evidence type="ECO:0000313" key="2">
    <source>
        <dbReference type="EMBL" id="KAA6337551.1"/>
    </source>
</evidence>
<name>A0A5J4RWX9_9ZZZZ</name>
<feature type="domain" description="Endonuclease GajA/Old nuclease/RecF-like AAA" evidence="1">
    <location>
        <begin position="1"/>
        <end position="49"/>
    </location>
</feature>
<gene>
    <name evidence="2" type="ORF">EZS27_014384</name>
</gene>
<proteinExistence type="predicted"/>
<comment type="caution">
    <text evidence="2">The sequence shown here is derived from an EMBL/GenBank/DDBJ whole genome shotgun (WGS) entry which is preliminary data.</text>
</comment>